<evidence type="ECO:0000256" key="3">
    <source>
        <dbReference type="ARBA" id="ARBA00023163"/>
    </source>
</evidence>
<keyword evidence="6" id="KW-1185">Reference proteome</keyword>
<dbReference type="GeneTree" id="ENSGT00940000156582"/>
<keyword evidence="2" id="KW-0805">Transcription regulation</keyword>
<evidence type="ECO:0000256" key="2">
    <source>
        <dbReference type="ARBA" id="ARBA00023015"/>
    </source>
</evidence>
<evidence type="ECO:0000313" key="5">
    <source>
        <dbReference type="Ensembl" id="ENSOKIP00005082186.1"/>
    </source>
</evidence>
<reference evidence="5" key="1">
    <citation type="submission" date="2025-08" db="UniProtKB">
        <authorList>
            <consortium name="Ensembl"/>
        </authorList>
    </citation>
    <scope>IDENTIFICATION</scope>
</reference>
<keyword evidence="4" id="KW-0539">Nucleus</keyword>
<evidence type="ECO:0000313" key="6">
    <source>
        <dbReference type="Proteomes" id="UP000694557"/>
    </source>
</evidence>
<dbReference type="GO" id="GO:0005634">
    <property type="term" value="C:nucleus"/>
    <property type="evidence" value="ECO:0007669"/>
    <property type="project" value="UniProtKB-SubCell"/>
</dbReference>
<comment type="subcellular location">
    <subcellularLocation>
        <location evidence="1">Nucleus</location>
    </subcellularLocation>
</comment>
<evidence type="ECO:0000256" key="1">
    <source>
        <dbReference type="ARBA" id="ARBA00004123"/>
    </source>
</evidence>
<accession>A0A8C7J955</accession>
<dbReference type="PANTHER" id="PTHR19304">
    <property type="entry name" value="CYCLIC-AMP RESPONSE ELEMENT BINDING PROTEIN"/>
    <property type="match status" value="1"/>
</dbReference>
<name>A0A8C7J955_ONCKI</name>
<dbReference type="Proteomes" id="UP000694557">
    <property type="component" value="Unassembled WGS sequence"/>
</dbReference>
<evidence type="ECO:0000256" key="4">
    <source>
        <dbReference type="ARBA" id="ARBA00023242"/>
    </source>
</evidence>
<dbReference type="InterPro" id="IPR051027">
    <property type="entry name" value="bZIP_transcription_factors"/>
</dbReference>
<protein>
    <submittedName>
        <fullName evidence="5">Activating transcription factor 2</fullName>
    </submittedName>
</protein>
<keyword evidence="3" id="KW-0804">Transcription</keyword>
<dbReference type="AlphaFoldDB" id="A0A8C7J955"/>
<reference evidence="5" key="2">
    <citation type="submission" date="2025-09" db="UniProtKB">
        <authorList>
            <consortium name="Ensembl"/>
        </authorList>
    </citation>
    <scope>IDENTIFICATION</scope>
</reference>
<gene>
    <name evidence="5" type="primary">ATF2</name>
</gene>
<organism evidence="5 6">
    <name type="scientific">Oncorhynchus kisutch</name>
    <name type="common">Coho salmon</name>
    <name type="synonym">Salmo kisutch</name>
    <dbReference type="NCBI Taxonomy" id="8019"/>
    <lineage>
        <taxon>Eukaryota</taxon>
        <taxon>Metazoa</taxon>
        <taxon>Chordata</taxon>
        <taxon>Craniata</taxon>
        <taxon>Vertebrata</taxon>
        <taxon>Euteleostomi</taxon>
        <taxon>Actinopterygii</taxon>
        <taxon>Neopterygii</taxon>
        <taxon>Teleostei</taxon>
        <taxon>Protacanthopterygii</taxon>
        <taxon>Salmoniformes</taxon>
        <taxon>Salmonidae</taxon>
        <taxon>Salmoninae</taxon>
        <taxon>Oncorhynchus</taxon>
    </lineage>
</organism>
<proteinExistence type="predicted"/>
<dbReference type="Ensembl" id="ENSOKIT00005087711.1">
    <property type="protein sequence ID" value="ENSOKIP00005082186.1"/>
    <property type="gene ID" value="ENSOKIG00005035589.1"/>
</dbReference>
<sequence length="314" mass="33569">MSDDKPFLCSAPGCGQTNLAVHEHKHEMTLKFGPARGNSVTVADPKPTPTCHLKYCEEVGLFNELTSPMEHDFKIAAVDDIKKMPLDLSPLATPMIIHNKIEDHSAVAVTNLVYFIQDVAQPHCNNSTIVHPASLQVRNVLLATSDASVVIQQALPSPTSSSVITQASSSKSPIVPVSGTFPILFLLPNGQTMPVAIPATIASRALSLVPPEPRLSVPGSPRATSPCPWFPQSHISLSLVPPEPRLSVPGSPRATSLCPWFPQSHISLSLVPPEPHLSVPGSPRATSLCPWFPRAPPPLSVGNTEQKIIICGEH</sequence>